<protein>
    <recommendedName>
        <fullName evidence="10">Glycerol-3-phosphate acyltransferase</fullName>
    </recommendedName>
    <alternativeName>
        <fullName evidence="10">Acyl-PO4 G3P acyltransferase</fullName>
    </alternativeName>
    <alternativeName>
        <fullName evidence="10">Acyl-phosphate--glycerol-3-phosphate acyltransferase</fullName>
    </alternativeName>
    <alternativeName>
        <fullName evidence="10">G3P acyltransferase</fullName>
        <shortName evidence="10">GPAT</shortName>
        <ecNumber evidence="10">2.3.1.275</ecNumber>
    </alternativeName>
    <alternativeName>
        <fullName evidence="10">Lysophosphatidic acid synthase</fullName>
        <shortName evidence="10">LPA synthase</shortName>
    </alternativeName>
</protein>
<evidence type="ECO:0000313" key="11">
    <source>
        <dbReference type="EMBL" id="NYB74090.1"/>
    </source>
</evidence>
<comment type="function">
    <text evidence="10">Catalyzes the transfer of an acyl group from acyl-phosphate (acyl-PO(4)) to glycerol-3-phosphate (G3P) to form lysophosphatidic acid (LPA). This enzyme utilizes acyl-phosphate as fatty acyl donor, but not acyl-CoA or acyl-ACP.</text>
</comment>
<keyword evidence="11" id="KW-0012">Acyltransferase</keyword>
<dbReference type="EMBL" id="JACBNQ010000007">
    <property type="protein sequence ID" value="NYB74090.1"/>
    <property type="molecule type" value="Genomic_DNA"/>
</dbReference>
<keyword evidence="7 10" id="KW-0472">Membrane</keyword>
<comment type="similarity">
    <text evidence="10">Belongs to the PlsY family.</text>
</comment>
<keyword evidence="1 10" id="KW-1003">Cell membrane</keyword>
<dbReference type="GO" id="GO:0008654">
    <property type="term" value="P:phospholipid biosynthetic process"/>
    <property type="evidence" value="ECO:0007669"/>
    <property type="project" value="UniProtKB-UniRule"/>
</dbReference>
<evidence type="ECO:0000256" key="8">
    <source>
        <dbReference type="ARBA" id="ARBA00023209"/>
    </source>
</evidence>
<feature type="transmembrane region" description="Helical" evidence="10">
    <location>
        <begin position="105"/>
        <end position="130"/>
    </location>
</feature>
<dbReference type="PANTHER" id="PTHR30309:SF0">
    <property type="entry name" value="GLYCEROL-3-PHOSPHATE ACYLTRANSFERASE-RELATED"/>
    <property type="match status" value="1"/>
</dbReference>
<keyword evidence="9 10" id="KW-1208">Phospholipid metabolism</keyword>
<feature type="transmembrane region" description="Helical" evidence="10">
    <location>
        <begin position="137"/>
        <end position="155"/>
    </location>
</feature>
<comment type="caution">
    <text evidence="11">The sequence shown here is derived from an EMBL/GenBank/DDBJ whole genome shotgun (WGS) entry which is preliminary data.</text>
</comment>
<dbReference type="RefSeq" id="WP_179237782.1">
    <property type="nucleotide sequence ID" value="NZ_JACBNQ010000007.1"/>
</dbReference>
<keyword evidence="6 10" id="KW-0443">Lipid metabolism</keyword>
<evidence type="ECO:0000256" key="3">
    <source>
        <dbReference type="ARBA" id="ARBA00022679"/>
    </source>
</evidence>
<dbReference type="AlphaFoldDB" id="A0A974BK17"/>
<reference evidence="11" key="1">
    <citation type="submission" date="2020-07" db="EMBL/GenBank/DDBJ databases">
        <title>Genomic analysis of a strain of Sedimentibacter Hydroxybenzoicus DSM7310.</title>
        <authorList>
            <person name="Ma S."/>
        </authorList>
    </citation>
    <scope>NUCLEOTIDE SEQUENCE</scope>
    <source>
        <strain evidence="11">DSM 7310</strain>
    </source>
</reference>
<dbReference type="PANTHER" id="PTHR30309">
    <property type="entry name" value="INNER MEMBRANE PROTEIN YGIH"/>
    <property type="match status" value="1"/>
</dbReference>
<keyword evidence="12" id="KW-1185">Reference proteome</keyword>
<sequence length="193" mass="20473">MKYFIIAIISYLLGNISTAYILGKIFTKKDVRDYGSGSAGATNALRTFGKKIGAMVLLGDVLKGVIAVVIGKNIGADIGAYLAGAFVIIGHNWPALLGFKGGKGVATTIGVVLMINIKLALTCVLLGIIIIAITRMVSLGSVSGMALAPVVAIVFTKPFDLAFFIFCLFVAGMSIYRHKDNIKRIMNGTERKI</sequence>
<dbReference type="InterPro" id="IPR003811">
    <property type="entry name" value="G3P_acylTferase_PlsY"/>
</dbReference>
<keyword evidence="3 10" id="KW-0808">Transferase</keyword>
<evidence type="ECO:0000256" key="1">
    <source>
        <dbReference type="ARBA" id="ARBA00022475"/>
    </source>
</evidence>
<proteinExistence type="inferred from homology"/>
<keyword evidence="2 10" id="KW-0444">Lipid biosynthesis</keyword>
<feature type="transmembrane region" description="Helical" evidence="10">
    <location>
        <begin position="161"/>
        <end position="176"/>
    </location>
</feature>
<dbReference type="SMART" id="SM01207">
    <property type="entry name" value="G3P_acyltransf"/>
    <property type="match status" value="1"/>
</dbReference>
<evidence type="ECO:0000256" key="7">
    <source>
        <dbReference type="ARBA" id="ARBA00023136"/>
    </source>
</evidence>
<organism evidence="11 12">
    <name type="scientific">Sedimentibacter hydroxybenzoicus DSM 7310</name>
    <dbReference type="NCBI Taxonomy" id="1123245"/>
    <lineage>
        <taxon>Bacteria</taxon>
        <taxon>Bacillati</taxon>
        <taxon>Bacillota</taxon>
        <taxon>Tissierellia</taxon>
        <taxon>Sedimentibacter</taxon>
    </lineage>
</organism>
<evidence type="ECO:0000256" key="6">
    <source>
        <dbReference type="ARBA" id="ARBA00023098"/>
    </source>
</evidence>
<dbReference type="NCBIfam" id="TIGR00023">
    <property type="entry name" value="glycerol-3-phosphate 1-O-acyltransferase PlsY"/>
    <property type="match status" value="1"/>
</dbReference>
<evidence type="ECO:0000256" key="4">
    <source>
        <dbReference type="ARBA" id="ARBA00022692"/>
    </source>
</evidence>
<evidence type="ECO:0000313" key="12">
    <source>
        <dbReference type="Proteomes" id="UP000611629"/>
    </source>
</evidence>
<name>A0A974BK17_SEDHY</name>
<gene>
    <name evidence="10 11" type="primary">plsY</name>
    <name evidence="11" type="ORF">HZF24_08035</name>
</gene>
<evidence type="ECO:0000256" key="2">
    <source>
        <dbReference type="ARBA" id="ARBA00022516"/>
    </source>
</evidence>
<dbReference type="HAMAP" id="MF_01043">
    <property type="entry name" value="PlsY"/>
    <property type="match status" value="1"/>
</dbReference>
<comment type="subunit">
    <text evidence="10">Probably interacts with PlsX.</text>
</comment>
<comment type="catalytic activity">
    <reaction evidence="10">
        <text>an acyl phosphate + sn-glycerol 3-phosphate = a 1-acyl-sn-glycero-3-phosphate + phosphate</text>
        <dbReference type="Rhea" id="RHEA:34075"/>
        <dbReference type="ChEBI" id="CHEBI:43474"/>
        <dbReference type="ChEBI" id="CHEBI:57597"/>
        <dbReference type="ChEBI" id="CHEBI:57970"/>
        <dbReference type="ChEBI" id="CHEBI:59918"/>
        <dbReference type="EC" id="2.3.1.275"/>
    </reaction>
</comment>
<dbReference type="GO" id="GO:0043772">
    <property type="term" value="F:acyl-phosphate glycerol-3-phosphate acyltransferase activity"/>
    <property type="evidence" value="ECO:0007669"/>
    <property type="project" value="UniProtKB-UniRule"/>
</dbReference>
<keyword evidence="4 10" id="KW-0812">Transmembrane</keyword>
<feature type="transmembrane region" description="Helical" evidence="10">
    <location>
        <begin position="78"/>
        <end position="99"/>
    </location>
</feature>
<dbReference type="Pfam" id="PF02660">
    <property type="entry name" value="G3P_acyltransf"/>
    <property type="match status" value="1"/>
</dbReference>
<evidence type="ECO:0000256" key="5">
    <source>
        <dbReference type="ARBA" id="ARBA00022989"/>
    </source>
</evidence>
<dbReference type="EC" id="2.3.1.275" evidence="10"/>
<dbReference type="Proteomes" id="UP000611629">
    <property type="component" value="Unassembled WGS sequence"/>
</dbReference>
<evidence type="ECO:0000256" key="9">
    <source>
        <dbReference type="ARBA" id="ARBA00023264"/>
    </source>
</evidence>
<comment type="subcellular location">
    <subcellularLocation>
        <location evidence="10">Cell membrane</location>
        <topology evidence="10">Multi-pass membrane protein</topology>
    </subcellularLocation>
</comment>
<feature type="transmembrane region" description="Helical" evidence="10">
    <location>
        <begin position="52"/>
        <end position="71"/>
    </location>
</feature>
<evidence type="ECO:0000256" key="10">
    <source>
        <dbReference type="HAMAP-Rule" id="MF_01043"/>
    </source>
</evidence>
<comment type="pathway">
    <text evidence="10">Lipid metabolism; phospholipid metabolism.</text>
</comment>
<dbReference type="GO" id="GO:0005886">
    <property type="term" value="C:plasma membrane"/>
    <property type="evidence" value="ECO:0007669"/>
    <property type="project" value="UniProtKB-SubCell"/>
</dbReference>
<accession>A0A974BK17</accession>
<keyword evidence="8 10" id="KW-0594">Phospholipid biosynthesis</keyword>
<keyword evidence="5 10" id="KW-1133">Transmembrane helix</keyword>